<keyword evidence="7" id="KW-0206">Cytoskeleton</keyword>
<evidence type="ECO:0000256" key="6">
    <source>
        <dbReference type="ARBA" id="ARBA00023175"/>
    </source>
</evidence>
<dbReference type="GO" id="GO:0007018">
    <property type="term" value="P:microtubule-based movement"/>
    <property type="evidence" value="ECO:0007669"/>
    <property type="project" value="InterPro"/>
</dbReference>
<dbReference type="InterPro" id="IPR027417">
    <property type="entry name" value="P-loop_NTPase"/>
</dbReference>
<evidence type="ECO:0000256" key="2">
    <source>
        <dbReference type="ARBA" id="ARBA00022701"/>
    </source>
</evidence>
<evidence type="ECO:0000313" key="10">
    <source>
        <dbReference type="EMBL" id="CAF0946926.1"/>
    </source>
</evidence>
<dbReference type="GO" id="GO:0005524">
    <property type="term" value="F:ATP binding"/>
    <property type="evidence" value="ECO:0007669"/>
    <property type="project" value="UniProtKB-KW"/>
</dbReference>
<proteinExistence type="inferred from homology"/>
<name>A0A814D0R0_9BILA</name>
<dbReference type="PROSITE" id="PS50067">
    <property type="entry name" value="KINESIN_MOTOR_2"/>
    <property type="match status" value="1"/>
</dbReference>
<comment type="caution">
    <text evidence="8">Lacks conserved residue(s) required for the propagation of feature annotation.</text>
</comment>
<keyword evidence="4" id="KW-0067">ATP-binding</keyword>
<dbReference type="InterPro" id="IPR036961">
    <property type="entry name" value="Kinesin_motor_dom_sf"/>
</dbReference>
<comment type="caution">
    <text evidence="10">The sequence shown here is derived from an EMBL/GenBank/DDBJ whole genome shotgun (WGS) entry which is preliminary data.</text>
</comment>
<dbReference type="InterPro" id="IPR027640">
    <property type="entry name" value="Kinesin-like_fam"/>
</dbReference>
<evidence type="ECO:0000256" key="7">
    <source>
        <dbReference type="ARBA" id="ARBA00023212"/>
    </source>
</evidence>
<keyword evidence="5" id="KW-0175">Coiled coil</keyword>
<keyword evidence="3" id="KW-0547">Nucleotide-binding</keyword>
<comment type="similarity">
    <text evidence="8">Belongs to the TRAFAC class myosin-kinesin ATPase superfamily. Kinesin family.</text>
</comment>
<reference evidence="10" key="1">
    <citation type="submission" date="2021-02" db="EMBL/GenBank/DDBJ databases">
        <authorList>
            <person name="Nowell W R."/>
        </authorList>
    </citation>
    <scope>NUCLEOTIDE SEQUENCE</scope>
</reference>
<evidence type="ECO:0000256" key="5">
    <source>
        <dbReference type="ARBA" id="ARBA00023054"/>
    </source>
</evidence>
<dbReference type="Proteomes" id="UP000663877">
    <property type="component" value="Unassembled WGS sequence"/>
</dbReference>
<feature type="domain" description="Kinesin motor" evidence="9">
    <location>
        <begin position="7"/>
        <end position="119"/>
    </location>
</feature>
<accession>A0A814D0R0</accession>
<dbReference type="SUPFAM" id="SSF52540">
    <property type="entry name" value="P-loop containing nucleoside triphosphate hydrolases"/>
    <property type="match status" value="1"/>
</dbReference>
<keyword evidence="7" id="KW-0963">Cytoplasm</keyword>
<dbReference type="OrthoDB" id="3176171at2759"/>
<dbReference type="AlphaFoldDB" id="A0A814D0R0"/>
<dbReference type="GO" id="GO:0005874">
    <property type="term" value="C:microtubule"/>
    <property type="evidence" value="ECO:0007669"/>
    <property type="project" value="UniProtKB-KW"/>
</dbReference>
<dbReference type="SMART" id="SM00129">
    <property type="entry name" value="KISc"/>
    <property type="match status" value="1"/>
</dbReference>
<evidence type="ECO:0000256" key="8">
    <source>
        <dbReference type="PROSITE-ProRule" id="PRU00283"/>
    </source>
</evidence>
<dbReference type="EMBL" id="CAJNOM010000059">
    <property type="protein sequence ID" value="CAF0946926.1"/>
    <property type="molecule type" value="Genomic_DNA"/>
</dbReference>
<keyword evidence="6" id="KW-0505">Motor protein</keyword>
<protein>
    <recommendedName>
        <fullName evidence="9">Kinesin motor domain-containing protein</fullName>
    </recommendedName>
</protein>
<dbReference type="GO" id="GO:0003777">
    <property type="term" value="F:microtubule motor activity"/>
    <property type="evidence" value="ECO:0007669"/>
    <property type="project" value="InterPro"/>
</dbReference>
<evidence type="ECO:0000256" key="3">
    <source>
        <dbReference type="ARBA" id="ARBA00022741"/>
    </source>
</evidence>
<evidence type="ECO:0000256" key="1">
    <source>
        <dbReference type="ARBA" id="ARBA00004245"/>
    </source>
</evidence>
<dbReference type="EMBL" id="CAJNOI010000218">
    <property type="protein sequence ID" value="CAF1191165.1"/>
    <property type="molecule type" value="Genomic_DNA"/>
</dbReference>
<evidence type="ECO:0000313" key="11">
    <source>
        <dbReference type="EMBL" id="CAF1191165.1"/>
    </source>
</evidence>
<keyword evidence="12" id="KW-1185">Reference proteome</keyword>
<sequence>MAAKECNIRVVARFRPLNKSEERAGSQSVVKFPIDNDDTFLITGKEFIFDKVFRPNATQEKVYNETAKEIVKDVFNGYNGTIFTYSQTSSGKTYTMEGVIERFVSAPNKIFKIMDEGIL</sequence>
<evidence type="ECO:0000313" key="12">
    <source>
        <dbReference type="Proteomes" id="UP000663832"/>
    </source>
</evidence>
<dbReference type="Proteomes" id="UP000663832">
    <property type="component" value="Unassembled WGS sequence"/>
</dbReference>
<gene>
    <name evidence="11" type="ORF">BJG266_LOCUS26342</name>
    <name evidence="10" type="ORF">QVE165_LOCUS11986</name>
</gene>
<dbReference type="PANTHER" id="PTHR47968:SF36">
    <property type="entry name" value="KINESIN HEAVY CHAIN ISOFORM X1"/>
    <property type="match status" value="1"/>
</dbReference>
<dbReference type="InterPro" id="IPR001752">
    <property type="entry name" value="Kinesin_motor_dom"/>
</dbReference>
<evidence type="ECO:0000256" key="4">
    <source>
        <dbReference type="ARBA" id="ARBA00022840"/>
    </source>
</evidence>
<keyword evidence="2" id="KW-0493">Microtubule</keyword>
<dbReference type="Pfam" id="PF00225">
    <property type="entry name" value="Kinesin"/>
    <property type="match status" value="1"/>
</dbReference>
<dbReference type="Gene3D" id="3.40.850.10">
    <property type="entry name" value="Kinesin motor domain"/>
    <property type="match status" value="1"/>
</dbReference>
<dbReference type="GO" id="GO:0008017">
    <property type="term" value="F:microtubule binding"/>
    <property type="evidence" value="ECO:0007669"/>
    <property type="project" value="InterPro"/>
</dbReference>
<evidence type="ECO:0000259" key="9">
    <source>
        <dbReference type="PROSITE" id="PS50067"/>
    </source>
</evidence>
<organism evidence="10 12">
    <name type="scientific">Adineta steineri</name>
    <dbReference type="NCBI Taxonomy" id="433720"/>
    <lineage>
        <taxon>Eukaryota</taxon>
        <taxon>Metazoa</taxon>
        <taxon>Spiralia</taxon>
        <taxon>Gnathifera</taxon>
        <taxon>Rotifera</taxon>
        <taxon>Eurotatoria</taxon>
        <taxon>Bdelloidea</taxon>
        <taxon>Adinetida</taxon>
        <taxon>Adinetidae</taxon>
        <taxon>Adineta</taxon>
    </lineage>
</organism>
<dbReference type="PANTHER" id="PTHR47968">
    <property type="entry name" value="CENTROMERE PROTEIN E"/>
    <property type="match status" value="1"/>
</dbReference>
<comment type="subcellular location">
    <subcellularLocation>
        <location evidence="1">Cytoplasm</location>
        <location evidence="1">Cytoskeleton</location>
    </subcellularLocation>
</comment>